<evidence type="ECO:0000313" key="2">
    <source>
        <dbReference type="Proteomes" id="UP001597263"/>
    </source>
</evidence>
<dbReference type="Proteomes" id="UP001597263">
    <property type="component" value="Unassembled WGS sequence"/>
</dbReference>
<keyword evidence="2" id="KW-1185">Reference proteome</keyword>
<evidence type="ECO:0000313" key="1">
    <source>
        <dbReference type="EMBL" id="MFD1228149.1"/>
    </source>
</evidence>
<reference evidence="2" key="1">
    <citation type="journal article" date="2019" name="Int. J. Syst. Evol. Microbiol.">
        <title>The Global Catalogue of Microorganisms (GCM) 10K type strain sequencing project: providing services to taxonomists for standard genome sequencing and annotation.</title>
        <authorList>
            <consortium name="The Broad Institute Genomics Platform"/>
            <consortium name="The Broad Institute Genome Sequencing Center for Infectious Disease"/>
            <person name="Wu L."/>
            <person name="Ma J."/>
        </authorList>
    </citation>
    <scope>NUCLEOTIDE SEQUENCE [LARGE SCALE GENOMIC DNA]</scope>
    <source>
        <strain evidence="2">CCUG 49584</strain>
    </source>
</reference>
<sequence>MARKCCQPECYATCLPQHQALLLHLKTMISQSYTDKQDFLGYLLGMAVSEAQGIVDCAHQEAWLQKGIKPETELALTD</sequence>
<protein>
    <submittedName>
        <fullName evidence="1">Uncharacterized protein</fullName>
    </submittedName>
</protein>
<proteinExistence type="predicted"/>
<name>A0ABW3V662_9HYPH</name>
<dbReference type="RefSeq" id="WP_289384516.1">
    <property type="nucleotide sequence ID" value="NZ_JAUCBM010000001.1"/>
</dbReference>
<dbReference type="EMBL" id="JBHTMA010000040">
    <property type="protein sequence ID" value="MFD1228149.1"/>
    <property type="molecule type" value="Genomic_DNA"/>
</dbReference>
<gene>
    <name evidence="1" type="ORF">ACFQ35_13475</name>
</gene>
<accession>A0ABW3V662</accession>
<organism evidence="1 2">
    <name type="scientific">Pseudochrobactrum kiredjianiae</name>
    <dbReference type="NCBI Taxonomy" id="386305"/>
    <lineage>
        <taxon>Bacteria</taxon>
        <taxon>Pseudomonadati</taxon>
        <taxon>Pseudomonadota</taxon>
        <taxon>Alphaproteobacteria</taxon>
        <taxon>Hyphomicrobiales</taxon>
        <taxon>Brucellaceae</taxon>
        <taxon>Pseudochrobactrum</taxon>
    </lineage>
</organism>
<comment type="caution">
    <text evidence="1">The sequence shown here is derived from an EMBL/GenBank/DDBJ whole genome shotgun (WGS) entry which is preliminary data.</text>
</comment>